<name>A0A251NVU8_PRUPE</name>
<dbReference type="AlphaFoldDB" id="A0A251NVU8"/>
<dbReference type="Proteomes" id="UP000006882">
    <property type="component" value="Chromosome G6"/>
</dbReference>
<evidence type="ECO:0000256" key="1">
    <source>
        <dbReference type="SAM" id="Phobius"/>
    </source>
</evidence>
<evidence type="ECO:0000313" key="3">
    <source>
        <dbReference type="Proteomes" id="UP000006882"/>
    </source>
</evidence>
<keyword evidence="1" id="KW-0472">Membrane</keyword>
<feature type="transmembrane region" description="Helical" evidence="1">
    <location>
        <begin position="37"/>
        <end position="59"/>
    </location>
</feature>
<keyword evidence="1" id="KW-1133">Transmembrane helix</keyword>
<dbReference type="EMBL" id="CM007656">
    <property type="protein sequence ID" value="ONI03421.1"/>
    <property type="molecule type" value="Genomic_DNA"/>
</dbReference>
<accession>A0A251NVU8</accession>
<evidence type="ECO:0000313" key="2">
    <source>
        <dbReference type="EMBL" id="ONI03421.1"/>
    </source>
</evidence>
<organism evidence="2 3">
    <name type="scientific">Prunus persica</name>
    <name type="common">Peach</name>
    <name type="synonym">Amygdalus persica</name>
    <dbReference type="NCBI Taxonomy" id="3760"/>
    <lineage>
        <taxon>Eukaryota</taxon>
        <taxon>Viridiplantae</taxon>
        <taxon>Streptophyta</taxon>
        <taxon>Embryophyta</taxon>
        <taxon>Tracheophyta</taxon>
        <taxon>Spermatophyta</taxon>
        <taxon>Magnoliopsida</taxon>
        <taxon>eudicotyledons</taxon>
        <taxon>Gunneridae</taxon>
        <taxon>Pentapetalae</taxon>
        <taxon>rosids</taxon>
        <taxon>fabids</taxon>
        <taxon>Rosales</taxon>
        <taxon>Rosaceae</taxon>
        <taxon>Amygdaloideae</taxon>
        <taxon>Amygdaleae</taxon>
        <taxon>Prunus</taxon>
    </lineage>
</organism>
<dbReference type="Gramene" id="ONI03421">
    <property type="protein sequence ID" value="ONI03421"/>
    <property type="gene ID" value="PRUPE_6G256000"/>
</dbReference>
<gene>
    <name evidence="2" type="ORF">PRUPE_6G256000</name>
</gene>
<protein>
    <submittedName>
        <fullName evidence="2">Uncharacterized protein</fullName>
    </submittedName>
</protein>
<sequence length="78" mass="8749">MNCIRGLKKVDLLVSNPIKISETPIPRSSMQWYHNTASILLSLGFIGLSLPIVVHGYLIQITLYCSQGCYLTIFYSSK</sequence>
<keyword evidence="3" id="KW-1185">Reference proteome</keyword>
<proteinExistence type="predicted"/>
<reference evidence="2 3" key="1">
    <citation type="journal article" date="2013" name="Nat. Genet.">
        <title>The high-quality draft genome of peach (Prunus persica) identifies unique patterns of genetic diversity, domestication and genome evolution.</title>
        <authorList>
            <consortium name="International Peach Genome Initiative"/>
            <person name="Verde I."/>
            <person name="Abbott A.G."/>
            <person name="Scalabrin S."/>
            <person name="Jung S."/>
            <person name="Shu S."/>
            <person name="Marroni F."/>
            <person name="Zhebentyayeva T."/>
            <person name="Dettori M.T."/>
            <person name="Grimwood J."/>
            <person name="Cattonaro F."/>
            <person name="Zuccolo A."/>
            <person name="Rossini L."/>
            <person name="Jenkins J."/>
            <person name="Vendramin E."/>
            <person name="Meisel L.A."/>
            <person name="Decroocq V."/>
            <person name="Sosinski B."/>
            <person name="Prochnik S."/>
            <person name="Mitros T."/>
            <person name="Policriti A."/>
            <person name="Cipriani G."/>
            <person name="Dondini L."/>
            <person name="Ficklin S."/>
            <person name="Goodstein D.M."/>
            <person name="Xuan P."/>
            <person name="Del Fabbro C."/>
            <person name="Aramini V."/>
            <person name="Copetti D."/>
            <person name="Gonzalez S."/>
            <person name="Horner D.S."/>
            <person name="Falchi R."/>
            <person name="Lucas S."/>
            <person name="Mica E."/>
            <person name="Maldonado J."/>
            <person name="Lazzari B."/>
            <person name="Bielenberg D."/>
            <person name="Pirona R."/>
            <person name="Miculan M."/>
            <person name="Barakat A."/>
            <person name="Testolin R."/>
            <person name="Stella A."/>
            <person name="Tartarini S."/>
            <person name="Tonutti P."/>
            <person name="Arus P."/>
            <person name="Orellana A."/>
            <person name="Wells C."/>
            <person name="Main D."/>
            <person name="Vizzotto G."/>
            <person name="Silva H."/>
            <person name="Salamini F."/>
            <person name="Schmutz J."/>
            <person name="Morgante M."/>
            <person name="Rokhsar D.S."/>
        </authorList>
    </citation>
    <scope>NUCLEOTIDE SEQUENCE [LARGE SCALE GENOMIC DNA]</scope>
    <source>
        <strain evidence="3">cv. Nemared</strain>
    </source>
</reference>
<keyword evidence="1" id="KW-0812">Transmembrane</keyword>